<name>A0A8J7Z1X4_9CYAN</name>
<dbReference type="InterPro" id="IPR010445">
    <property type="entry name" value="LapA_dom"/>
</dbReference>
<keyword evidence="1" id="KW-1003">Cell membrane</keyword>
<evidence type="ECO:0000256" key="2">
    <source>
        <dbReference type="ARBA" id="ARBA00022692"/>
    </source>
</evidence>
<evidence type="ECO:0000256" key="5">
    <source>
        <dbReference type="SAM" id="MobiDB-lite"/>
    </source>
</evidence>
<evidence type="ECO:0000256" key="4">
    <source>
        <dbReference type="ARBA" id="ARBA00023136"/>
    </source>
</evidence>
<organism evidence="8 9">
    <name type="scientific">Myxacorys almedinensis A</name>
    <dbReference type="NCBI Taxonomy" id="2690445"/>
    <lineage>
        <taxon>Bacteria</taxon>
        <taxon>Bacillati</taxon>
        <taxon>Cyanobacteriota</taxon>
        <taxon>Cyanophyceae</taxon>
        <taxon>Leptolyngbyales</taxon>
        <taxon>Leptolyngbyaceae</taxon>
        <taxon>Myxacorys</taxon>
        <taxon>Myxacorys almedinensis</taxon>
    </lineage>
</organism>
<reference evidence="8" key="1">
    <citation type="submission" date="2019-12" db="EMBL/GenBank/DDBJ databases">
        <title>High-Quality draft genome sequences of three cyanobacteria isolated from the limestone walls of the Old Cathedral of Coimbra.</title>
        <authorList>
            <person name="Tiago I."/>
            <person name="Soares F."/>
            <person name="Portugal A."/>
        </authorList>
    </citation>
    <scope>NUCLEOTIDE SEQUENCE</scope>
    <source>
        <strain evidence="8">A</strain>
    </source>
</reference>
<dbReference type="PANTHER" id="PTHR41335:SF1">
    <property type="entry name" value="MEMBRANE PROTEIN"/>
    <property type="match status" value="1"/>
</dbReference>
<gene>
    <name evidence="8" type="ORF">GS601_12730</name>
</gene>
<feature type="transmembrane region" description="Helical" evidence="6">
    <location>
        <begin position="39"/>
        <end position="63"/>
    </location>
</feature>
<feature type="domain" description="Lipopolysaccharide assembly protein A" evidence="7">
    <location>
        <begin position="21"/>
        <end position="83"/>
    </location>
</feature>
<keyword evidence="9" id="KW-1185">Reference proteome</keyword>
<evidence type="ECO:0000313" key="8">
    <source>
        <dbReference type="EMBL" id="NDJ18144.1"/>
    </source>
</evidence>
<dbReference type="GO" id="GO:0005886">
    <property type="term" value="C:plasma membrane"/>
    <property type="evidence" value="ECO:0007669"/>
    <property type="project" value="InterPro"/>
</dbReference>
<proteinExistence type="predicted"/>
<accession>A0A8J7Z1X4</accession>
<dbReference type="EMBL" id="WVIE01000013">
    <property type="protein sequence ID" value="NDJ18144.1"/>
    <property type="molecule type" value="Genomic_DNA"/>
</dbReference>
<protein>
    <submittedName>
        <fullName evidence="8">DUF1049 domain-containing protein</fullName>
    </submittedName>
</protein>
<feature type="compositionally biased region" description="Polar residues" evidence="5">
    <location>
        <begin position="105"/>
        <end position="120"/>
    </location>
</feature>
<keyword evidence="3 6" id="KW-1133">Transmembrane helix</keyword>
<evidence type="ECO:0000313" key="9">
    <source>
        <dbReference type="Proteomes" id="UP000646053"/>
    </source>
</evidence>
<dbReference type="Pfam" id="PF06305">
    <property type="entry name" value="LapA_dom"/>
    <property type="match status" value="1"/>
</dbReference>
<dbReference type="RefSeq" id="WP_162423668.1">
    <property type="nucleotide sequence ID" value="NZ_WVIE01000013.1"/>
</dbReference>
<evidence type="ECO:0000256" key="3">
    <source>
        <dbReference type="ARBA" id="ARBA00022989"/>
    </source>
</evidence>
<evidence type="ECO:0000256" key="1">
    <source>
        <dbReference type="ARBA" id="ARBA00022475"/>
    </source>
</evidence>
<comment type="caution">
    <text evidence="8">The sequence shown here is derived from an EMBL/GenBank/DDBJ whole genome shotgun (WGS) entry which is preliminary data.</text>
</comment>
<dbReference type="Proteomes" id="UP000646053">
    <property type="component" value="Unassembled WGS sequence"/>
</dbReference>
<dbReference type="PANTHER" id="PTHR41335">
    <property type="entry name" value="MEMBRANE PROTEIN-RELATED"/>
    <property type="match status" value="1"/>
</dbReference>
<keyword evidence="2 6" id="KW-0812">Transmembrane</keyword>
<sequence length="138" mass="15593">MQILTLLALLIAIVAVVFALQNSAPIAVQFLGWQSQDSLALILLLTFTFGVLVGLLISLPPFIKRLRRSSHLKHRLHERDSEIEELHRQLVEARQQLNALPPSQPRYSTQLQSEPQTKLQPSEYPPDYAPDYPSDSSL</sequence>
<dbReference type="AlphaFoldDB" id="A0A8J7Z1X4"/>
<evidence type="ECO:0000256" key="6">
    <source>
        <dbReference type="SAM" id="Phobius"/>
    </source>
</evidence>
<feature type="compositionally biased region" description="Low complexity" evidence="5">
    <location>
        <begin position="129"/>
        <end position="138"/>
    </location>
</feature>
<evidence type="ECO:0000259" key="7">
    <source>
        <dbReference type="Pfam" id="PF06305"/>
    </source>
</evidence>
<keyword evidence="4 6" id="KW-0472">Membrane</keyword>
<feature type="region of interest" description="Disordered" evidence="5">
    <location>
        <begin position="100"/>
        <end position="138"/>
    </location>
</feature>